<keyword evidence="7 12" id="KW-0479">Metal-binding</keyword>
<name>A0ABU3BXD8_9GAMM</name>
<dbReference type="EMBL" id="JAVRIB010000003">
    <property type="protein sequence ID" value="MDT0633971.1"/>
    <property type="molecule type" value="Genomic_DNA"/>
</dbReference>
<dbReference type="PANTHER" id="PTHR30040:SF2">
    <property type="entry name" value="FAD:PROTEIN FMN TRANSFERASE"/>
    <property type="match status" value="1"/>
</dbReference>
<keyword evidence="13" id="KW-1003">Cell membrane</keyword>
<keyword evidence="13" id="KW-0732">Signal</keyword>
<feature type="signal peptide" evidence="13">
    <location>
        <begin position="1"/>
        <end position="20"/>
    </location>
</feature>
<keyword evidence="13" id="KW-0472">Membrane</keyword>
<gene>
    <name evidence="14" type="ORF">RM532_03265</name>
</gene>
<dbReference type="GO" id="GO:0016740">
    <property type="term" value="F:transferase activity"/>
    <property type="evidence" value="ECO:0007669"/>
    <property type="project" value="UniProtKB-KW"/>
</dbReference>
<dbReference type="Pfam" id="PF02424">
    <property type="entry name" value="ApbE"/>
    <property type="match status" value="1"/>
</dbReference>
<dbReference type="Proteomes" id="UP001251857">
    <property type="component" value="Unassembled WGS sequence"/>
</dbReference>
<organism evidence="14 15">
    <name type="scientific">Spectribacter hydrogenoxidans</name>
    <dbReference type="NCBI Taxonomy" id="3075608"/>
    <lineage>
        <taxon>Bacteria</taxon>
        <taxon>Pseudomonadati</taxon>
        <taxon>Pseudomonadota</taxon>
        <taxon>Gammaproteobacteria</taxon>
        <taxon>Salinisphaerales</taxon>
        <taxon>Salinisphaeraceae</taxon>
        <taxon>Spectribacter</taxon>
    </lineage>
</organism>
<keyword evidence="13" id="KW-0449">Lipoprotein</keyword>
<dbReference type="EC" id="2.7.1.180" evidence="3 12"/>
<evidence type="ECO:0000256" key="10">
    <source>
        <dbReference type="ARBA" id="ARBA00031306"/>
    </source>
</evidence>
<proteinExistence type="inferred from homology"/>
<dbReference type="Gene3D" id="3.10.520.10">
    <property type="entry name" value="ApbE-like domains"/>
    <property type="match status" value="1"/>
</dbReference>
<evidence type="ECO:0000256" key="8">
    <source>
        <dbReference type="ARBA" id="ARBA00022827"/>
    </source>
</evidence>
<dbReference type="PIRSF" id="PIRSF006268">
    <property type="entry name" value="ApbE"/>
    <property type="match status" value="1"/>
</dbReference>
<keyword evidence="13" id="KW-0997">Cell inner membrane</keyword>
<keyword evidence="5 12" id="KW-0285">Flavoprotein</keyword>
<keyword evidence="8 12" id="KW-0274">FAD</keyword>
<evidence type="ECO:0000256" key="4">
    <source>
        <dbReference type="ARBA" id="ARBA00016337"/>
    </source>
</evidence>
<evidence type="ECO:0000256" key="5">
    <source>
        <dbReference type="ARBA" id="ARBA00022630"/>
    </source>
</evidence>
<dbReference type="PANTHER" id="PTHR30040">
    <property type="entry name" value="THIAMINE BIOSYNTHESIS LIPOPROTEIN APBE"/>
    <property type="match status" value="1"/>
</dbReference>
<evidence type="ECO:0000256" key="1">
    <source>
        <dbReference type="ARBA" id="ARBA00001946"/>
    </source>
</evidence>
<evidence type="ECO:0000256" key="13">
    <source>
        <dbReference type="RuleBase" id="RU363002"/>
    </source>
</evidence>
<evidence type="ECO:0000313" key="14">
    <source>
        <dbReference type="EMBL" id="MDT0633971.1"/>
    </source>
</evidence>
<comment type="function">
    <text evidence="13">Flavin transferase that catalyzes the transfer of the FMN moiety of FAD and its covalent binding to the hydroxyl group of a threonine residue in a target flavoprotein.</text>
</comment>
<feature type="chain" id="PRO_5044997732" description="FAD:protein FMN transferase" evidence="13">
    <location>
        <begin position="21"/>
        <end position="345"/>
    </location>
</feature>
<comment type="cofactor">
    <cofactor evidence="1 13">
        <name>Mg(2+)</name>
        <dbReference type="ChEBI" id="CHEBI:18420"/>
    </cofactor>
</comment>
<sequence length="345" mass="37295">MRLHLARQLFCLAAAGLLVAGCAEPGPEVWRLTGPAQGTTYTVTVVDPPDGVFRDQLDEAIRQRLSDIDAALSTWQDDSDISRFNHAGADQWVDVSAMLARLVQRSLSLGETTDGSFDITLKPVLALWGFGPGAVPPENVPEVAAIDQAMSATGVSGLEVRLTPPGLRKSAAETQLELSGIAQGYSVDTLRDLLTDRGLERFLVELGGELYGQGHNPDGRAWQVGVEAPVAGRRDISQVVPLDGQGISTSGDYRDFFELDGQRFSHTIDPDTGRPVTHDLRSVTVLHDSTEMADGLATALLVMEPETGMAFAREHELAVLFIRGEEDAYTLVTTKAFDRLTEVKQ</sequence>
<evidence type="ECO:0000256" key="9">
    <source>
        <dbReference type="ARBA" id="ARBA00022842"/>
    </source>
</evidence>
<comment type="subcellular location">
    <subcellularLocation>
        <location evidence="13">Cell inner membrane</location>
        <topology evidence="13">Lipid-anchor</topology>
        <orientation evidence="13">Periplasmic side</orientation>
    </subcellularLocation>
</comment>
<evidence type="ECO:0000256" key="6">
    <source>
        <dbReference type="ARBA" id="ARBA00022679"/>
    </source>
</evidence>
<comment type="catalytic activity">
    <reaction evidence="11 12 13">
        <text>L-threonyl-[protein] + FAD = FMN-L-threonyl-[protein] + AMP + H(+)</text>
        <dbReference type="Rhea" id="RHEA:36847"/>
        <dbReference type="Rhea" id="RHEA-COMP:11060"/>
        <dbReference type="Rhea" id="RHEA-COMP:11061"/>
        <dbReference type="ChEBI" id="CHEBI:15378"/>
        <dbReference type="ChEBI" id="CHEBI:30013"/>
        <dbReference type="ChEBI" id="CHEBI:57692"/>
        <dbReference type="ChEBI" id="CHEBI:74257"/>
        <dbReference type="ChEBI" id="CHEBI:456215"/>
        <dbReference type="EC" id="2.7.1.180"/>
    </reaction>
</comment>
<protein>
    <recommendedName>
        <fullName evidence="4 12">FAD:protein FMN transferase</fullName>
        <ecNumber evidence="3 12">2.7.1.180</ecNumber>
    </recommendedName>
    <alternativeName>
        <fullName evidence="10 12">Flavin transferase</fullName>
    </alternativeName>
</protein>
<evidence type="ECO:0000256" key="3">
    <source>
        <dbReference type="ARBA" id="ARBA00011955"/>
    </source>
</evidence>
<keyword evidence="6 12" id="KW-0808">Transferase</keyword>
<comment type="caution">
    <text evidence="14">The sequence shown here is derived from an EMBL/GenBank/DDBJ whole genome shotgun (WGS) entry which is preliminary data.</text>
</comment>
<dbReference type="SUPFAM" id="SSF143631">
    <property type="entry name" value="ApbE-like"/>
    <property type="match status" value="1"/>
</dbReference>
<evidence type="ECO:0000313" key="15">
    <source>
        <dbReference type="Proteomes" id="UP001251857"/>
    </source>
</evidence>
<dbReference type="RefSeq" id="WP_311651706.1">
    <property type="nucleotide sequence ID" value="NZ_JAVRIB010000003.1"/>
</dbReference>
<keyword evidence="15" id="KW-1185">Reference proteome</keyword>
<comment type="similarity">
    <text evidence="2 12 13">Belongs to the ApbE family.</text>
</comment>
<dbReference type="PROSITE" id="PS51257">
    <property type="entry name" value="PROKAR_LIPOPROTEIN"/>
    <property type="match status" value="1"/>
</dbReference>
<evidence type="ECO:0000256" key="11">
    <source>
        <dbReference type="ARBA" id="ARBA00048540"/>
    </source>
</evidence>
<evidence type="ECO:0000256" key="7">
    <source>
        <dbReference type="ARBA" id="ARBA00022723"/>
    </source>
</evidence>
<accession>A0ABU3BXD8</accession>
<evidence type="ECO:0000256" key="12">
    <source>
        <dbReference type="PIRNR" id="PIRNR006268"/>
    </source>
</evidence>
<keyword evidence="9 12" id="KW-0460">Magnesium</keyword>
<dbReference type="InterPro" id="IPR024932">
    <property type="entry name" value="ApbE"/>
</dbReference>
<reference evidence="14 15" key="1">
    <citation type="submission" date="2023-09" db="EMBL/GenBank/DDBJ databases">
        <authorList>
            <person name="Rey-Velasco X."/>
        </authorList>
    </citation>
    <scope>NUCLEOTIDE SEQUENCE [LARGE SCALE GENOMIC DNA]</scope>
    <source>
        <strain evidence="14 15">W335</strain>
    </source>
</reference>
<dbReference type="InterPro" id="IPR003374">
    <property type="entry name" value="ApbE-like_sf"/>
</dbReference>
<evidence type="ECO:0000256" key="2">
    <source>
        <dbReference type="ARBA" id="ARBA00008282"/>
    </source>
</evidence>